<comment type="caution">
    <text evidence="1">The sequence shown here is derived from an EMBL/GenBank/DDBJ whole genome shotgun (WGS) entry which is preliminary data.</text>
</comment>
<keyword evidence="2" id="KW-1185">Reference proteome</keyword>
<protein>
    <submittedName>
        <fullName evidence="1">Uncharacterized protein</fullName>
    </submittedName>
</protein>
<dbReference type="Proteomes" id="UP000297814">
    <property type="component" value="Unassembled WGS sequence"/>
</dbReference>
<sequence length="112" mass="12637">MGLMVVEDQGLIHSAYTGSDGPARPWLWTYDELRNTININPRGRNVRPEVIPDLGINTRSGGIERYLIGFWAISEMRSNSAEGLNKKKVIVKQSWNRKYAFSADSGYVSNFS</sequence>
<gene>
    <name evidence="1" type="ORF">BHYA_0059g00160</name>
</gene>
<reference evidence="1 2" key="1">
    <citation type="submission" date="2017-12" db="EMBL/GenBank/DDBJ databases">
        <title>Comparative genomics of Botrytis spp.</title>
        <authorList>
            <person name="Valero-Jimenez C.A."/>
            <person name="Tapia P."/>
            <person name="Veloso J."/>
            <person name="Silva-Moreno E."/>
            <person name="Staats M."/>
            <person name="Valdes J.H."/>
            <person name="Van Kan J.A.L."/>
        </authorList>
    </citation>
    <scope>NUCLEOTIDE SEQUENCE [LARGE SCALE GENOMIC DNA]</scope>
    <source>
        <strain evidence="1 2">Bh0001</strain>
    </source>
</reference>
<organism evidence="1 2">
    <name type="scientific">Botrytis hyacinthi</name>
    <dbReference type="NCBI Taxonomy" id="278943"/>
    <lineage>
        <taxon>Eukaryota</taxon>
        <taxon>Fungi</taxon>
        <taxon>Dikarya</taxon>
        <taxon>Ascomycota</taxon>
        <taxon>Pezizomycotina</taxon>
        <taxon>Leotiomycetes</taxon>
        <taxon>Helotiales</taxon>
        <taxon>Sclerotiniaceae</taxon>
        <taxon>Botrytis</taxon>
    </lineage>
</organism>
<name>A0A4Z1GV11_9HELO</name>
<proteinExistence type="predicted"/>
<accession>A0A4Z1GV11</accession>
<evidence type="ECO:0000313" key="2">
    <source>
        <dbReference type="Proteomes" id="UP000297814"/>
    </source>
</evidence>
<dbReference type="AlphaFoldDB" id="A0A4Z1GV11"/>
<dbReference type="EMBL" id="PQXK01000059">
    <property type="protein sequence ID" value="TGO39152.1"/>
    <property type="molecule type" value="Genomic_DNA"/>
</dbReference>
<evidence type="ECO:0000313" key="1">
    <source>
        <dbReference type="EMBL" id="TGO39152.1"/>
    </source>
</evidence>